<keyword evidence="1" id="KW-1133">Transmembrane helix</keyword>
<proteinExistence type="predicted"/>
<feature type="transmembrane region" description="Helical" evidence="1">
    <location>
        <begin position="73"/>
        <end position="90"/>
    </location>
</feature>
<organism evidence="2 3">
    <name type="scientific">Candidatus Terraquivivens tikiterensis</name>
    <dbReference type="NCBI Taxonomy" id="1980982"/>
    <lineage>
        <taxon>Archaea</taxon>
        <taxon>Nitrososphaerota</taxon>
        <taxon>Candidatus Wolframiiraptoraceae</taxon>
        <taxon>Candidatus Terraquivivens</taxon>
    </lineage>
</organism>
<evidence type="ECO:0000313" key="2">
    <source>
        <dbReference type="EMBL" id="PUA31665.1"/>
    </source>
</evidence>
<comment type="caution">
    <text evidence="2">The sequence shown here is derived from an EMBL/GenBank/DDBJ whole genome shotgun (WGS) entry which is preliminary data.</text>
</comment>
<dbReference type="Proteomes" id="UP000244066">
    <property type="component" value="Unassembled WGS sequence"/>
</dbReference>
<dbReference type="AlphaFoldDB" id="A0A2R7Y296"/>
<protein>
    <submittedName>
        <fullName evidence="2">Uncharacterized protein</fullName>
    </submittedName>
</protein>
<gene>
    <name evidence="2" type="ORF">B9J98_05600</name>
</gene>
<reference evidence="2 3" key="1">
    <citation type="submission" date="2017-04" db="EMBL/GenBank/DDBJ databases">
        <title>Draft Aigarchaeota genome from a New Zealand hot spring.</title>
        <authorList>
            <person name="Reysenbach A.-L."/>
            <person name="Donaho J.A."/>
            <person name="Gerhart J."/>
            <person name="Kelley J.F."/>
            <person name="Kouba K."/>
            <person name="Podar M."/>
            <person name="Stott M."/>
        </authorList>
    </citation>
    <scope>NUCLEOTIDE SEQUENCE [LARGE SCALE GENOMIC DNA]</scope>
    <source>
        <strain evidence="2">NZ13_MG1</strain>
    </source>
</reference>
<evidence type="ECO:0000256" key="1">
    <source>
        <dbReference type="SAM" id="Phobius"/>
    </source>
</evidence>
<sequence>MVYYDLNLIFNSAGGKSCTVHGLYENEKGIIFFPSRVIFGVRAGAAEVTLAETSVIAFRACFRKRLRRRKPALWVYGIGPVAGAGSRWVAHAYPSDLYRKDGRCSPESVNRTKGT</sequence>
<keyword evidence="1" id="KW-0812">Transmembrane</keyword>
<dbReference type="EMBL" id="NDWU01000014">
    <property type="protein sequence ID" value="PUA31665.1"/>
    <property type="molecule type" value="Genomic_DNA"/>
</dbReference>
<evidence type="ECO:0000313" key="3">
    <source>
        <dbReference type="Proteomes" id="UP000244066"/>
    </source>
</evidence>
<name>A0A2R7Y296_9ARCH</name>
<keyword evidence="1" id="KW-0472">Membrane</keyword>
<accession>A0A2R7Y296</accession>